<organism evidence="1 2">
    <name type="scientific">Dermatophagoides pteronyssinus</name>
    <name type="common">European house dust mite</name>
    <dbReference type="NCBI Taxonomy" id="6956"/>
    <lineage>
        <taxon>Eukaryota</taxon>
        <taxon>Metazoa</taxon>
        <taxon>Ecdysozoa</taxon>
        <taxon>Arthropoda</taxon>
        <taxon>Chelicerata</taxon>
        <taxon>Arachnida</taxon>
        <taxon>Acari</taxon>
        <taxon>Acariformes</taxon>
        <taxon>Sarcoptiformes</taxon>
        <taxon>Astigmata</taxon>
        <taxon>Psoroptidia</taxon>
        <taxon>Analgoidea</taxon>
        <taxon>Pyroglyphidae</taxon>
        <taxon>Dermatophagoidinae</taxon>
        <taxon>Dermatophagoides</taxon>
    </lineage>
</organism>
<accession>A0A6P6XQ75</accession>
<dbReference type="RefSeq" id="XP_027195602.1">
    <property type="nucleotide sequence ID" value="XM_027339801.1"/>
</dbReference>
<name>A0A6P6XQ75_DERPT</name>
<evidence type="ECO:0000313" key="2">
    <source>
        <dbReference type="RefSeq" id="XP_027195602.1"/>
    </source>
</evidence>
<dbReference type="InParanoid" id="A0A6P6XQ75"/>
<sequence>MVFIFYIQTNSRGTAEFRLRWRILYDIDVIIEIDIGGPSPTSNIWKIQIPRRFLLNGINLSHYNHISYYIIFFLFRKIPVPRNWNDILYTLENLMYCSISGEQFSELESGIIIEEEIRTDMREYYQNHGFEPRKPWAMVIRAAYARKDFVWN</sequence>
<dbReference type="Proteomes" id="UP000515146">
    <property type="component" value="Unplaced"/>
</dbReference>
<protein>
    <submittedName>
        <fullName evidence="2">Uncharacterized protein LOC113790169 isoform X2</fullName>
    </submittedName>
</protein>
<proteinExistence type="predicted"/>
<dbReference type="AlphaFoldDB" id="A0A6P6XQ75"/>
<evidence type="ECO:0000313" key="1">
    <source>
        <dbReference type="Proteomes" id="UP000515146"/>
    </source>
</evidence>
<dbReference type="OrthoDB" id="10396226at2759"/>
<keyword evidence="1" id="KW-1185">Reference proteome</keyword>
<reference evidence="2" key="1">
    <citation type="submission" date="2025-08" db="UniProtKB">
        <authorList>
            <consortium name="RefSeq"/>
        </authorList>
    </citation>
    <scope>IDENTIFICATION</scope>
    <source>
        <strain evidence="2">Airmid</strain>
    </source>
</reference>
<gene>
    <name evidence="2" type="primary">LOC113790169</name>
</gene>